<organism evidence="2 3">
    <name type="scientific">Flemingia macrophylla</name>
    <dbReference type="NCBI Taxonomy" id="520843"/>
    <lineage>
        <taxon>Eukaryota</taxon>
        <taxon>Viridiplantae</taxon>
        <taxon>Streptophyta</taxon>
        <taxon>Embryophyta</taxon>
        <taxon>Tracheophyta</taxon>
        <taxon>Spermatophyta</taxon>
        <taxon>Magnoliopsida</taxon>
        <taxon>eudicotyledons</taxon>
        <taxon>Gunneridae</taxon>
        <taxon>Pentapetalae</taxon>
        <taxon>rosids</taxon>
        <taxon>fabids</taxon>
        <taxon>Fabales</taxon>
        <taxon>Fabaceae</taxon>
        <taxon>Papilionoideae</taxon>
        <taxon>50 kb inversion clade</taxon>
        <taxon>NPAAA clade</taxon>
        <taxon>indigoferoid/millettioid clade</taxon>
        <taxon>Phaseoleae</taxon>
        <taxon>Flemingia</taxon>
    </lineage>
</organism>
<name>A0ABD1MF51_9FABA</name>
<sequence length="636" mass="70818">MSNYRRSLGQEEQRTTYLEDLVTKTDQQKGVQFNSEPSLPITSGQTSQHNRKTATVESPHPAASLRRADPRLGVPSPHPTPPHRIATSPQASPPGRVTPSRRFSPRRAFPPPHPASPHRDLPQATLPRRAAPRLDAYRTSPRHRAAPRLAAALSLAALPPCLAAAPRRRNLHRYLAAAPSRCTLPPRLAASPDLASLPPPTHPPARLAAISPHPPNGGASDMLTTCVIQPIDMIKVMSSSHLFVLIPPNGILGLSDFRCGIQIYSFCVRIQLGQGSAAQVTTTMLKNEGVAAFYKVILLFSLIMDPLCDDCGVLLLLVLVWPNGRLPTPLLDLDHLSRFNHYNLHHILVLSNCLVSNPKVLTPFRILTSKAIEANDGKSLPLYQKALCGLTAGAIGAYCFNFLAWNCLFSNDVDCLKLIIYYEKGTSGRTRLVVVATRSLFLKLQEMHFNKFVKYSSVNMFFWFPKNIERLTMMLTAARCKARQATIPKDKRDKQQKDKRLVLTMEDLSKALREYDLVLLRTFVDIRVGRSGRFGHLGLAVNLITYEDRFNLYRIEQELGTEIKQIPPHIDQAIYCRTSPRTPANIKASSRAYIPLRMDKPYEASKIIPSPHEIEPEEASKTILPFPSGDKPEEAS</sequence>
<dbReference type="InterPro" id="IPR027417">
    <property type="entry name" value="P-loop_NTPase"/>
</dbReference>
<reference evidence="2 3" key="1">
    <citation type="submission" date="2024-08" db="EMBL/GenBank/DDBJ databases">
        <title>Insights into the chromosomal genome structure of Flemingia macrophylla.</title>
        <authorList>
            <person name="Ding Y."/>
            <person name="Zhao Y."/>
            <person name="Bi W."/>
            <person name="Wu M."/>
            <person name="Zhao G."/>
            <person name="Gong Y."/>
            <person name="Li W."/>
            <person name="Zhang P."/>
        </authorList>
    </citation>
    <scope>NUCLEOTIDE SEQUENCE [LARGE SCALE GENOMIC DNA]</scope>
    <source>
        <strain evidence="2">DYQJB</strain>
        <tissue evidence="2">Leaf</tissue>
    </source>
</reference>
<dbReference type="EMBL" id="JBGMDY010000005">
    <property type="protein sequence ID" value="KAL2334217.1"/>
    <property type="molecule type" value="Genomic_DNA"/>
</dbReference>
<dbReference type="Gene3D" id="3.40.50.300">
    <property type="entry name" value="P-loop containing nucleotide triphosphate hydrolases"/>
    <property type="match status" value="1"/>
</dbReference>
<evidence type="ECO:0000256" key="1">
    <source>
        <dbReference type="SAM" id="MobiDB-lite"/>
    </source>
</evidence>
<feature type="region of interest" description="Disordered" evidence="1">
    <location>
        <begin position="1"/>
        <end position="125"/>
    </location>
</feature>
<evidence type="ECO:0000313" key="3">
    <source>
        <dbReference type="Proteomes" id="UP001603857"/>
    </source>
</evidence>
<dbReference type="Proteomes" id="UP001603857">
    <property type="component" value="Unassembled WGS sequence"/>
</dbReference>
<evidence type="ECO:0000313" key="2">
    <source>
        <dbReference type="EMBL" id="KAL2334217.1"/>
    </source>
</evidence>
<protein>
    <submittedName>
        <fullName evidence="2">Uncharacterized protein</fullName>
    </submittedName>
</protein>
<dbReference type="AlphaFoldDB" id="A0ABD1MF51"/>
<feature type="region of interest" description="Disordered" evidence="1">
    <location>
        <begin position="191"/>
        <end position="214"/>
    </location>
</feature>
<feature type="region of interest" description="Disordered" evidence="1">
    <location>
        <begin position="611"/>
        <end position="636"/>
    </location>
</feature>
<accession>A0ABD1MF51</accession>
<comment type="caution">
    <text evidence="2">The sequence shown here is derived from an EMBL/GenBank/DDBJ whole genome shotgun (WGS) entry which is preliminary data.</text>
</comment>
<gene>
    <name evidence="2" type="ORF">Fmac_015430</name>
</gene>
<feature type="compositionally biased region" description="Polar residues" evidence="1">
    <location>
        <begin position="28"/>
        <end position="56"/>
    </location>
</feature>
<keyword evidence="3" id="KW-1185">Reference proteome</keyword>
<proteinExistence type="predicted"/>